<dbReference type="InterPro" id="IPR036397">
    <property type="entry name" value="RNaseH_sf"/>
</dbReference>
<evidence type="ECO:0000313" key="2">
    <source>
        <dbReference type="Proteomes" id="UP000789901"/>
    </source>
</evidence>
<dbReference type="Gene3D" id="3.30.420.10">
    <property type="entry name" value="Ribonuclease H-like superfamily/Ribonuclease H"/>
    <property type="match status" value="1"/>
</dbReference>
<organism evidence="1 2">
    <name type="scientific">Gigaspora margarita</name>
    <dbReference type="NCBI Taxonomy" id="4874"/>
    <lineage>
        <taxon>Eukaryota</taxon>
        <taxon>Fungi</taxon>
        <taxon>Fungi incertae sedis</taxon>
        <taxon>Mucoromycota</taxon>
        <taxon>Glomeromycotina</taxon>
        <taxon>Glomeromycetes</taxon>
        <taxon>Diversisporales</taxon>
        <taxon>Gigasporaceae</taxon>
        <taxon>Gigaspora</taxon>
    </lineage>
</organism>
<comment type="caution">
    <text evidence="1">The sequence shown here is derived from an EMBL/GenBank/DDBJ whole genome shotgun (WGS) entry which is preliminary data.</text>
</comment>
<sequence>FVRRKRYTILLALTIDGIIALDIIEELVKLVESLGGQVEFLSSYSPDFNPIETAFSSIKAWIKRYKDFFDSSDDPVYALKVACAHIT</sequence>
<gene>
    <name evidence="1" type="ORF">GMARGA_LOCUS38735</name>
</gene>
<proteinExistence type="predicted"/>
<feature type="non-terminal residue" evidence="1">
    <location>
        <position position="1"/>
    </location>
</feature>
<dbReference type="Proteomes" id="UP000789901">
    <property type="component" value="Unassembled WGS sequence"/>
</dbReference>
<name>A0ABN7X760_GIGMA</name>
<protein>
    <submittedName>
        <fullName evidence="1">13419_t:CDS:1</fullName>
    </submittedName>
</protein>
<reference evidence="1 2" key="1">
    <citation type="submission" date="2021-06" db="EMBL/GenBank/DDBJ databases">
        <authorList>
            <person name="Kallberg Y."/>
            <person name="Tangrot J."/>
            <person name="Rosling A."/>
        </authorList>
    </citation>
    <scope>NUCLEOTIDE SEQUENCE [LARGE SCALE GENOMIC DNA]</scope>
    <source>
        <strain evidence="1 2">120-4 pot B 10/14</strain>
    </source>
</reference>
<keyword evidence="2" id="KW-1185">Reference proteome</keyword>
<feature type="non-terminal residue" evidence="1">
    <location>
        <position position="87"/>
    </location>
</feature>
<evidence type="ECO:0000313" key="1">
    <source>
        <dbReference type="EMBL" id="CAG8847560.1"/>
    </source>
</evidence>
<dbReference type="EMBL" id="CAJVQB010088230">
    <property type="protein sequence ID" value="CAG8847560.1"/>
    <property type="molecule type" value="Genomic_DNA"/>
</dbReference>
<accession>A0ABN7X760</accession>